<gene>
    <name evidence="1" type="ORF">ACFQRI_18830</name>
</gene>
<protein>
    <recommendedName>
        <fullName evidence="3">Secreted protein</fullName>
    </recommendedName>
</protein>
<dbReference type="Proteomes" id="UP001596504">
    <property type="component" value="Unassembled WGS sequence"/>
</dbReference>
<sequence>MALAASAGGGAVGGTTGSAAMSAAESAVVRNVQSNLSKAKRDVRRGKPGQAWRRLGLRKGANNTLDAVECASLSFGEVQDFFARHPCRSMRRVQFPVSYEGGRIWVLVSEVRMRSASEARRFTALIDRHGTGDTRPVLPTVEFTGHNYDSDQQRRTVFVAESEPASGAAPEQLLEATAKAAAELAPRVT</sequence>
<evidence type="ECO:0000313" key="1">
    <source>
        <dbReference type="EMBL" id="MFC7343461.1"/>
    </source>
</evidence>
<name>A0ABW2LS86_9PSEU</name>
<dbReference type="EMBL" id="JBHTCJ010000010">
    <property type="protein sequence ID" value="MFC7343461.1"/>
    <property type="molecule type" value="Genomic_DNA"/>
</dbReference>
<accession>A0ABW2LS86</accession>
<comment type="caution">
    <text evidence="1">The sequence shown here is derived from an EMBL/GenBank/DDBJ whole genome shotgun (WGS) entry which is preliminary data.</text>
</comment>
<organism evidence="1 2">
    <name type="scientific">Saccharopolyspora griseoalba</name>
    <dbReference type="NCBI Taxonomy" id="1431848"/>
    <lineage>
        <taxon>Bacteria</taxon>
        <taxon>Bacillati</taxon>
        <taxon>Actinomycetota</taxon>
        <taxon>Actinomycetes</taxon>
        <taxon>Pseudonocardiales</taxon>
        <taxon>Pseudonocardiaceae</taxon>
        <taxon>Saccharopolyspora</taxon>
    </lineage>
</organism>
<keyword evidence="2" id="KW-1185">Reference proteome</keyword>
<dbReference type="RefSeq" id="WP_380670383.1">
    <property type="nucleotide sequence ID" value="NZ_JBHTCJ010000010.1"/>
</dbReference>
<reference evidence="2" key="1">
    <citation type="journal article" date="2019" name="Int. J. Syst. Evol. Microbiol.">
        <title>The Global Catalogue of Microorganisms (GCM) 10K type strain sequencing project: providing services to taxonomists for standard genome sequencing and annotation.</title>
        <authorList>
            <consortium name="The Broad Institute Genomics Platform"/>
            <consortium name="The Broad Institute Genome Sequencing Center for Infectious Disease"/>
            <person name="Wu L."/>
            <person name="Ma J."/>
        </authorList>
    </citation>
    <scope>NUCLEOTIDE SEQUENCE [LARGE SCALE GENOMIC DNA]</scope>
    <source>
        <strain evidence="2">WLHS5</strain>
    </source>
</reference>
<evidence type="ECO:0008006" key="3">
    <source>
        <dbReference type="Google" id="ProtNLM"/>
    </source>
</evidence>
<proteinExistence type="predicted"/>
<evidence type="ECO:0000313" key="2">
    <source>
        <dbReference type="Proteomes" id="UP001596504"/>
    </source>
</evidence>